<comment type="caution">
    <text evidence="2">The sequence shown here is derived from an EMBL/GenBank/DDBJ whole genome shotgun (WGS) entry which is preliminary data.</text>
</comment>
<reference evidence="2" key="1">
    <citation type="submission" date="2023-07" db="EMBL/GenBank/DDBJ databases">
        <title>draft genome sequence of fig (Ficus carica).</title>
        <authorList>
            <person name="Takahashi T."/>
            <person name="Nishimura K."/>
        </authorList>
    </citation>
    <scope>NUCLEOTIDE SEQUENCE</scope>
</reference>
<evidence type="ECO:0000313" key="3">
    <source>
        <dbReference type="Proteomes" id="UP001187192"/>
    </source>
</evidence>
<dbReference type="AlphaFoldDB" id="A0AA88DK98"/>
<feature type="chain" id="PRO_5041694886" evidence="1">
    <location>
        <begin position="25"/>
        <end position="58"/>
    </location>
</feature>
<sequence>MSMLRFVARLVVIGVGGVLRDCNGEVFAQLLLNLREENDKEYRKVEKLGSLARMLAFD</sequence>
<name>A0AA88DK98_FICCA</name>
<organism evidence="2 3">
    <name type="scientific">Ficus carica</name>
    <name type="common">Common fig</name>
    <dbReference type="NCBI Taxonomy" id="3494"/>
    <lineage>
        <taxon>Eukaryota</taxon>
        <taxon>Viridiplantae</taxon>
        <taxon>Streptophyta</taxon>
        <taxon>Embryophyta</taxon>
        <taxon>Tracheophyta</taxon>
        <taxon>Spermatophyta</taxon>
        <taxon>Magnoliopsida</taxon>
        <taxon>eudicotyledons</taxon>
        <taxon>Gunneridae</taxon>
        <taxon>Pentapetalae</taxon>
        <taxon>rosids</taxon>
        <taxon>fabids</taxon>
        <taxon>Rosales</taxon>
        <taxon>Moraceae</taxon>
        <taxon>Ficeae</taxon>
        <taxon>Ficus</taxon>
    </lineage>
</organism>
<dbReference type="EMBL" id="BTGU01000053">
    <property type="protein sequence ID" value="GMN54789.1"/>
    <property type="molecule type" value="Genomic_DNA"/>
</dbReference>
<evidence type="ECO:0000313" key="2">
    <source>
        <dbReference type="EMBL" id="GMN54789.1"/>
    </source>
</evidence>
<keyword evidence="1" id="KW-0732">Signal</keyword>
<evidence type="ECO:0000256" key="1">
    <source>
        <dbReference type="SAM" id="SignalP"/>
    </source>
</evidence>
<accession>A0AA88DK98</accession>
<protein>
    <submittedName>
        <fullName evidence="2">Uncharacterized protein</fullName>
    </submittedName>
</protein>
<dbReference type="Proteomes" id="UP001187192">
    <property type="component" value="Unassembled WGS sequence"/>
</dbReference>
<keyword evidence="3" id="KW-1185">Reference proteome</keyword>
<gene>
    <name evidence="2" type="ORF">TIFTF001_023922</name>
</gene>
<feature type="signal peptide" evidence="1">
    <location>
        <begin position="1"/>
        <end position="24"/>
    </location>
</feature>
<proteinExistence type="predicted"/>